<reference evidence="1 2" key="1">
    <citation type="submission" date="2021-05" db="EMBL/GenBank/DDBJ databases">
        <title>Draft genomes of marine bacteria isolated from model chitin particles.</title>
        <authorList>
            <person name="Datta M.S."/>
            <person name="Schwartzman J.A."/>
            <person name="Cordero O."/>
        </authorList>
    </citation>
    <scope>NUCLEOTIDE SEQUENCE [LARGE SCALE GENOMIC DNA]</scope>
    <source>
        <strain evidence="1 2">4E07</strain>
    </source>
</reference>
<name>A0ABS5WW35_9RHOB</name>
<dbReference type="RefSeq" id="WP_215194252.1">
    <property type="nucleotide sequence ID" value="NZ_JAHHDY010000022.1"/>
</dbReference>
<evidence type="ECO:0000313" key="1">
    <source>
        <dbReference type="EMBL" id="MBT3143349.1"/>
    </source>
</evidence>
<dbReference type="Gene3D" id="1.10.238.160">
    <property type="match status" value="1"/>
</dbReference>
<keyword evidence="2" id="KW-1185">Reference proteome</keyword>
<dbReference type="Proteomes" id="UP000763802">
    <property type="component" value="Unassembled WGS sequence"/>
</dbReference>
<accession>A0ABS5WW35</accession>
<proteinExistence type="predicted"/>
<dbReference type="EMBL" id="JAHHDY010000022">
    <property type="protein sequence ID" value="MBT3143349.1"/>
    <property type="molecule type" value="Genomic_DNA"/>
</dbReference>
<comment type="caution">
    <text evidence="1">The sequence shown here is derived from an EMBL/GenBank/DDBJ whole genome shotgun (WGS) entry which is preliminary data.</text>
</comment>
<evidence type="ECO:0000313" key="2">
    <source>
        <dbReference type="Proteomes" id="UP000763802"/>
    </source>
</evidence>
<protein>
    <submittedName>
        <fullName evidence="1">HTH domain-containing protein</fullName>
    </submittedName>
</protein>
<sequence>MGHQGQLLSVKDLCHRLKRSRASIYRDIKAGILAKPLKTGGSSRWVEADIQDYVDRALAAR</sequence>
<gene>
    <name evidence="1" type="ORF">KL867_20005</name>
</gene>
<organism evidence="1 2">
    <name type="scientific">Falsiruegeria litorea</name>
    <dbReference type="NCBI Taxonomy" id="1280831"/>
    <lineage>
        <taxon>Bacteria</taxon>
        <taxon>Pseudomonadati</taxon>
        <taxon>Pseudomonadota</taxon>
        <taxon>Alphaproteobacteria</taxon>
        <taxon>Rhodobacterales</taxon>
        <taxon>Roseobacteraceae</taxon>
        <taxon>Falsiruegeria</taxon>
    </lineage>
</organism>